<dbReference type="EMBL" id="JAFFGZ010000005">
    <property type="protein sequence ID" value="KAK4644234.1"/>
    <property type="molecule type" value="Genomic_DNA"/>
</dbReference>
<organism evidence="2 3">
    <name type="scientific">Podospora bellae-mahoneyi</name>
    <dbReference type="NCBI Taxonomy" id="2093777"/>
    <lineage>
        <taxon>Eukaryota</taxon>
        <taxon>Fungi</taxon>
        <taxon>Dikarya</taxon>
        <taxon>Ascomycota</taxon>
        <taxon>Pezizomycotina</taxon>
        <taxon>Sordariomycetes</taxon>
        <taxon>Sordariomycetidae</taxon>
        <taxon>Sordariales</taxon>
        <taxon>Podosporaceae</taxon>
        <taxon>Podospora</taxon>
    </lineage>
</organism>
<dbReference type="GeneID" id="87896924"/>
<evidence type="ECO:0000313" key="3">
    <source>
        <dbReference type="Proteomes" id="UP001322138"/>
    </source>
</evidence>
<name>A0ABR0FM93_9PEZI</name>
<comment type="caution">
    <text evidence="2">The sequence shown here is derived from an EMBL/GenBank/DDBJ whole genome shotgun (WGS) entry which is preliminary data.</text>
</comment>
<feature type="region of interest" description="Disordered" evidence="1">
    <location>
        <begin position="62"/>
        <end position="101"/>
    </location>
</feature>
<keyword evidence="3" id="KW-1185">Reference proteome</keyword>
<accession>A0ABR0FM93</accession>
<evidence type="ECO:0000313" key="2">
    <source>
        <dbReference type="EMBL" id="KAK4644234.1"/>
    </source>
</evidence>
<reference evidence="2 3" key="1">
    <citation type="journal article" date="2023" name="bioRxiv">
        <title>High-quality genome assemblies of four members of thePodospora anserinaspecies complex.</title>
        <authorList>
            <person name="Ament-Velasquez S.L."/>
            <person name="Vogan A.A."/>
            <person name="Wallerman O."/>
            <person name="Hartmann F."/>
            <person name="Gautier V."/>
            <person name="Silar P."/>
            <person name="Giraud T."/>
            <person name="Johannesson H."/>
        </authorList>
    </citation>
    <scope>NUCLEOTIDE SEQUENCE [LARGE SCALE GENOMIC DNA]</scope>
    <source>
        <strain evidence="2 3">CBS 112042</strain>
    </source>
</reference>
<protein>
    <submittedName>
        <fullName evidence="2">Uncharacterized protein</fullName>
    </submittedName>
</protein>
<dbReference type="RefSeq" id="XP_062733210.1">
    <property type="nucleotide sequence ID" value="XM_062877442.1"/>
</dbReference>
<dbReference type="Proteomes" id="UP001322138">
    <property type="component" value="Unassembled WGS sequence"/>
</dbReference>
<evidence type="ECO:0000256" key="1">
    <source>
        <dbReference type="SAM" id="MobiDB-lite"/>
    </source>
</evidence>
<gene>
    <name evidence="2" type="ORF">QC761_302992</name>
</gene>
<sequence length="101" mass="11658">MGCLSTLRIWRKKGPAPKPVVTHAKVVHTTFRASSRSTATYDEKHASIATEASSLLPFEEARLKEEEAGDPEVARRRRAEEEKKRQAEREEQERLDFFQMM</sequence>
<proteinExistence type="predicted"/>